<reference evidence="1" key="1">
    <citation type="submission" date="2022-03" db="EMBL/GenBank/DDBJ databases">
        <authorList>
            <person name="Woo C.Y."/>
        </authorList>
    </citation>
    <scope>NUCLEOTIDE SEQUENCE</scope>
    <source>
        <strain evidence="1">CYS-01</strain>
    </source>
</reference>
<comment type="caution">
    <text evidence="1">The sequence shown here is derived from an EMBL/GenBank/DDBJ whole genome shotgun (WGS) entry which is preliminary data.</text>
</comment>
<dbReference type="InterPro" id="IPR011990">
    <property type="entry name" value="TPR-like_helical_dom_sf"/>
</dbReference>
<dbReference type="PROSITE" id="PS51257">
    <property type="entry name" value="PROKAR_LIPOPROTEIN"/>
    <property type="match status" value="1"/>
</dbReference>
<dbReference type="InterPro" id="IPR041662">
    <property type="entry name" value="SusD-like_2"/>
</dbReference>
<proteinExistence type="predicted"/>
<dbReference type="EMBL" id="JALGBH010000002">
    <property type="protein sequence ID" value="MCJ0743520.1"/>
    <property type="molecule type" value="Genomic_DNA"/>
</dbReference>
<dbReference type="Gene3D" id="1.25.40.390">
    <property type="match status" value="1"/>
</dbReference>
<evidence type="ECO:0000313" key="1">
    <source>
        <dbReference type="EMBL" id="MCJ0743520.1"/>
    </source>
</evidence>
<evidence type="ECO:0000313" key="2">
    <source>
        <dbReference type="Proteomes" id="UP001165460"/>
    </source>
</evidence>
<keyword evidence="2" id="KW-1185">Reference proteome</keyword>
<dbReference type="RefSeq" id="WP_243362731.1">
    <property type="nucleotide sequence ID" value="NZ_JALGBH010000002.1"/>
</dbReference>
<dbReference type="Proteomes" id="UP001165460">
    <property type="component" value="Unassembled WGS sequence"/>
</dbReference>
<organism evidence="1 2">
    <name type="scientific">Pedobacter montanisoli</name>
    <dbReference type="NCBI Taxonomy" id="2923277"/>
    <lineage>
        <taxon>Bacteria</taxon>
        <taxon>Pseudomonadati</taxon>
        <taxon>Bacteroidota</taxon>
        <taxon>Sphingobacteriia</taxon>
        <taxon>Sphingobacteriales</taxon>
        <taxon>Sphingobacteriaceae</taxon>
        <taxon>Pedobacter</taxon>
    </lineage>
</organism>
<sequence>MKINKIIACAGIALLSVSSQSCKKFFDVNDSPNNIQEAPIEQLLPSITVGVGYVGVSDLYRYSGLMAQQFTGNTTNISQTFKEYERYNINSSDVNNQWSNIYAGILADIDKLIEKSNQQNSPHYAGVGKLLKAYIFQLTVDAWGDVPYTEATKFLDNLKPKFDKGEDIYKDLVRLIDEGIADVNKTTSVLSPTKYTTIYASTDWNVSKKQWTRFGNTLKLRLFIHYTAKDAAYASTKINDLINSGAEFMQSNADSFVMPFLSTAGRQNPNTSVEGGQFKNAFFPNKTIVNMMNAKSDPRRVAYFVPFPYNSSPATYKGGNATEAASVAYSRLNTFLKGTATINTITMESDGSLRDGSITWGGDAPARLLTFAEYNFIRAEAALMLGAPGSAQTFFENGIRASMQDAGVSGGDIIAYITANGTLTGSDQQKLEQIINEKYTANFGVVMEPWTDWRRTGYPALTALPISVAVYDKIPRSLVYPQYEKNSNPNVPARTDMMARVFWDVRP</sequence>
<gene>
    <name evidence="1" type="ORF">MMF97_12425</name>
</gene>
<name>A0ABS9ZYY8_9SPHI</name>
<dbReference type="SUPFAM" id="SSF48452">
    <property type="entry name" value="TPR-like"/>
    <property type="match status" value="1"/>
</dbReference>
<accession>A0ABS9ZYY8</accession>
<dbReference type="Pfam" id="PF12771">
    <property type="entry name" value="SusD-like_2"/>
    <property type="match status" value="1"/>
</dbReference>
<keyword evidence="1" id="KW-0449">Lipoprotein</keyword>
<protein>
    <submittedName>
        <fullName evidence="1">SusD/RagB family nutrient-binding outer membrane lipoprotein</fullName>
    </submittedName>
</protein>